<dbReference type="PANTHER" id="PTHR23502:SF68">
    <property type="entry name" value="MULTIDRUG TRANSPORTER, PUTATIVE (AFU_ORTHOLOGUE AFUA_3G01120)-RELATED"/>
    <property type="match status" value="1"/>
</dbReference>
<evidence type="ECO:0000259" key="7">
    <source>
        <dbReference type="PROSITE" id="PS50850"/>
    </source>
</evidence>
<evidence type="ECO:0000256" key="2">
    <source>
        <dbReference type="ARBA" id="ARBA00008335"/>
    </source>
</evidence>
<dbReference type="InterPro" id="IPR036259">
    <property type="entry name" value="MFS_trans_sf"/>
</dbReference>
<dbReference type="AlphaFoldDB" id="A0A1L9SLY6"/>
<dbReference type="STRING" id="1073090.A0A1L9SLY6"/>
<evidence type="ECO:0000313" key="9">
    <source>
        <dbReference type="Proteomes" id="UP000184188"/>
    </source>
</evidence>
<feature type="transmembrane region" description="Helical" evidence="6">
    <location>
        <begin position="198"/>
        <end position="220"/>
    </location>
</feature>
<dbReference type="VEuPathDB" id="FungiDB:ASPZODRAFT_62938"/>
<sequence>MSVSANAQSEKGDVIVSTDLVTVDWDGPDDPENPVNWKPSRKAPTIVLISVMTFITPLSSSMFSPAEEEVMASFNTTSTMMGAFAVSVFVLGYAFGPILVAPASELYGRLPVYHTCNLLFFVWSVACAKASSMGMLIGMRFLAGIAGSCPITIGAGSIADTIPAERRGAVMAIWAMGPILGPVVGPVAGGFISEYKGWRWTFWILVILSGAFLVVSLIFMRETYPPVLLRKRAQKLEKKGRQNGDDREYRSALDTEMLTPGQQIKLAISRPFKLLFFSPIVLFLSTYCAVVYGILYLIFTTLAFVFEGIYGFSQGTVGLSFLGIGVGCAVGLAISGAGSDTLVTRLSHGGERKPEYRLPQMILGAVLLPIGMFWYGWSVHARVHWICPIIGTSFVGMGMMTIFMSVSMYLVDAYVIYAASATASNTILRSLGGALLPLAGGPMLNALGVAWSASLLGFISLAIIPGGVLLYKYGEQIRTNPRFQVKL</sequence>
<proteinExistence type="inferred from homology"/>
<feature type="transmembrane region" description="Helical" evidence="6">
    <location>
        <begin position="112"/>
        <end position="131"/>
    </location>
</feature>
<dbReference type="RefSeq" id="XP_022582745.1">
    <property type="nucleotide sequence ID" value="XM_022729116.1"/>
</dbReference>
<feature type="transmembrane region" description="Helical" evidence="6">
    <location>
        <begin position="137"/>
        <end position="159"/>
    </location>
</feature>
<evidence type="ECO:0000256" key="3">
    <source>
        <dbReference type="ARBA" id="ARBA00022692"/>
    </source>
</evidence>
<feature type="transmembrane region" description="Helical" evidence="6">
    <location>
        <begin position="358"/>
        <end position="377"/>
    </location>
</feature>
<keyword evidence="9" id="KW-1185">Reference proteome</keyword>
<protein>
    <recommendedName>
        <fullName evidence="7">Major facilitator superfamily (MFS) profile domain-containing protein</fullName>
    </recommendedName>
</protein>
<evidence type="ECO:0000313" key="8">
    <source>
        <dbReference type="EMBL" id="OJJ48235.1"/>
    </source>
</evidence>
<feature type="transmembrane region" description="Helical" evidence="6">
    <location>
        <begin position="78"/>
        <end position="100"/>
    </location>
</feature>
<dbReference type="InterPro" id="IPR011701">
    <property type="entry name" value="MFS"/>
</dbReference>
<dbReference type="PANTHER" id="PTHR23502">
    <property type="entry name" value="MAJOR FACILITATOR SUPERFAMILY"/>
    <property type="match status" value="1"/>
</dbReference>
<feature type="transmembrane region" description="Helical" evidence="6">
    <location>
        <begin position="46"/>
        <end position="66"/>
    </location>
</feature>
<dbReference type="Gene3D" id="1.20.1250.20">
    <property type="entry name" value="MFS general substrate transporter like domains"/>
    <property type="match status" value="1"/>
</dbReference>
<dbReference type="Proteomes" id="UP000184188">
    <property type="component" value="Unassembled WGS sequence"/>
</dbReference>
<feature type="transmembrane region" description="Helical" evidence="6">
    <location>
        <begin position="448"/>
        <end position="471"/>
    </location>
</feature>
<dbReference type="GO" id="GO:0016020">
    <property type="term" value="C:membrane"/>
    <property type="evidence" value="ECO:0007669"/>
    <property type="project" value="UniProtKB-SubCell"/>
</dbReference>
<dbReference type="PROSITE" id="PS50850">
    <property type="entry name" value="MFS"/>
    <property type="match status" value="1"/>
</dbReference>
<accession>A0A1L9SLY6</accession>
<feature type="domain" description="Major facilitator superfamily (MFS) profile" evidence="7">
    <location>
        <begin position="45"/>
        <end position="478"/>
    </location>
</feature>
<dbReference type="OrthoDB" id="5296287at2759"/>
<keyword evidence="5 6" id="KW-0472">Membrane</keyword>
<gene>
    <name evidence="8" type="ORF">ASPZODRAFT_62938</name>
</gene>
<feature type="transmembrane region" description="Helical" evidence="6">
    <location>
        <begin position="171"/>
        <end position="192"/>
    </location>
</feature>
<organism evidence="8 9">
    <name type="scientific">Penicilliopsis zonata CBS 506.65</name>
    <dbReference type="NCBI Taxonomy" id="1073090"/>
    <lineage>
        <taxon>Eukaryota</taxon>
        <taxon>Fungi</taxon>
        <taxon>Dikarya</taxon>
        <taxon>Ascomycota</taxon>
        <taxon>Pezizomycotina</taxon>
        <taxon>Eurotiomycetes</taxon>
        <taxon>Eurotiomycetidae</taxon>
        <taxon>Eurotiales</taxon>
        <taxon>Aspergillaceae</taxon>
        <taxon>Penicilliopsis</taxon>
    </lineage>
</organism>
<dbReference type="GeneID" id="34615580"/>
<dbReference type="InterPro" id="IPR020846">
    <property type="entry name" value="MFS_dom"/>
</dbReference>
<feature type="transmembrane region" description="Helical" evidence="6">
    <location>
        <begin position="415"/>
        <end position="436"/>
    </location>
</feature>
<feature type="transmembrane region" description="Helical" evidence="6">
    <location>
        <begin position="383"/>
        <end position="403"/>
    </location>
</feature>
<evidence type="ECO:0000256" key="1">
    <source>
        <dbReference type="ARBA" id="ARBA00004141"/>
    </source>
</evidence>
<feature type="transmembrane region" description="Helical" evidence="6">
    <location>
        <begin position="319"/>
        <end position="337"/>
    </location>
</feature>
<comment type="similarity">
    <text evidence="2">Belongs to the major facilitator superfamily.</text>
</comment>
<evidence type="ECO:0000256" key="4">
    <source>
        <dbReference type="ARBA" id="ARBA00022989"/>
    </source>
</evidence>
<comment type="subcellular location">
    <subcellularLocation>
        <location evidence="1">Membrane</location>
        <topology evidence="1">Multi-pass membrane protein</topology>
    </subcellularLocation>
</comment>
<name>A0A1L9SLY6_9EURO</name>
<dbReference type="FunFam" id="1.20.1250.20:FF:000011">
    <property type="entry name" value="MFS multidrug transporter, putative"/>
    <property type="match status" value="1"/>
</dbReference>
<keyword evidence="4 6" id="KW-1133">Transmembrane helix</keyword>
<keyword evidence="3 6" id="KW-0812">Transmembrane</keyword>
<dbReference type="EMBL" id="KV878339">
    <property type="protein sequence ID" value="OJJ48235.1"/>
    <property type="molecule type" value="Genomic_DNA"/>
</dbReference>
<evidence type="ECO:0000256" key="6">
    <source>
        <dbReference type="SAM" id="Phobius"/>
    </source>
</evidence>
<dbReference type="GO" id="GO:0022857">
    <property type="term" value="F:transmembrane transporter activity"/>
    <property type="evidence" value="ECO:0007669"/>
    <property type="project" value="InterPro"/>
</dbReference>
<feature type="transmembrane region" description="Helical" evidence="6">
    <location>
        <begin position="274"/>
        <end position="299"/>
    </location>
</feature>
<dbReference type="SUPFAM" id="SSF103473">
    <property type="entry name" value="MFS general substrate transporter"/>
    <property type="match status" value="1"/>
</dbReference>
<dbReference type="Pfam" id="PF07690">
    <property type="entry name" value="MFS_1"/>
    <property type="match status" value="1"/>
</dbReference>
<dbReference type="CDD" id="cd17323">
    <property type="entry name" value="MFS_Tpo1_MDR_like"/>
    <property type="match status" value="1"/>
</dbReference>
<reference evidence="9" key="1">
    <citation type="journal article" date="2017" name="Genome Biol.">
        <title>Comparative genomics reveals high biological diversity and specific adaptations in the industrially and medically important fungal genus Aspergillus.</title>
        <authorList>
            <person name="de Vries R.P."/>
            <person name="Riley R."/>
            <person name="Wiebenga A."/>
            <person name="Aguilar-Osorio G."/>
            <person name="Amillis S."/>
            <person name="Uchima C.A."/>
            <person name="Anderluh G."/>
            <person name="Asadollahi M."/>
            <person name="Askin M."/>
            <person name="Barry K."/>
            <person name="Battaglia E."/>
            <person name="Bayram O."/>
            <person name="Benocci T."/>
            <person name="Braus-Stromeyer S.A."/>
            <person name="Caldana C."/>
            <person name="Canovas D."/>
            <person name="Cerqueira G.C."/>
            <person name="Chen F."/>
            <person name="Chen W."/>
            <person name="Choi C."/>
            <person name="Clum A."/>
            <person name="Dos Santos R.A."/>
            <person name="Damasio A.R."/>
            <person name="Diallinas G."/>
            <person name="Emri T."/>
            <person name="Fekete E."/>
            <person name="Flipphi M."/>
            <person name="Freyberg S."/>
            <person name="Gallo A."/>
            <person name="Gournas C."/>
            <person name="Habgood R."/>
            <person name="Hainaut M."/>
            <person name="Harispe M.L."/>
            <person name="Henrissat B."/>
            <person name="Hilden K.S."/>
            <person name="Hope R."/>
            <person name="Hossain A."/>
            <person name="Karabika E."/>
            <person name="Karaffa L."/>
            <person name="Karanyi Z."/>
            <person name="Krasevec N."/>
            <person name="Kuo A."/>
            <person name="Kusch H."/>
            <person name="LaButti K."/>
            <person name="Lagendijk E.L."/>
            <person name="Lapidus A."/>
            <person name="Levasseur A."/>
            <person name="Lindquist E."/>
            <person name="Lipzen A."/>
            <person name="Logrieco A.F."/>
            <person name="MacCabe A."/>
            <person name="Maekelae M.R."/>
            <person name="Malavazi I."/>
            <person name="Melin P."/>
            <person name="Meyer V."/>
            <person name="Mielnichuk N."/>
            <person name="Miskei M."/>
            <person name="Molnar A.P."/>
            <person name="Mule G."/>
            <person name="Ngan C.Y."/>
            <person name="Orejas M."/>
            <person name="Orosz E."/>
            <person name="Ouedraogo J.P."/>
            <person name="Overkamp K.M."/>
            <person name="Park H.-S."/>
            <person name="Perrone G."/>
            <person name="Piumi F."/>
            <person name="Punt P.J."/>
            <person name="Ram A.F."/>
            <person name="Ramon A."/>
            <person name="Rauscher S."/>
            <person name="Record E."/>
            <person name="Riano-Pachon D.M."/>
            <person name="Robert V."/>
            <person name="Roehrig J."/>
            <person name="Ruller R."/>
            <person name="Salamov A."/>
            <person name="Salih N.S."/>
            <person name="Samson R.A."/>
            <person name="Sandor E."/>
            <person name="Sanguinetti M."/>
            <person name="Schuetze T."/>
            <person name="Sepcic K."/>
            <person name="Shelest E."/>
            <person name="Sherlock G."/>
            <person name="Sophianopoulou V."/>
            <person name="Squina F.M."/>
            <person name="Sun H."/>
            <person name="Susca A."/>
            <person name="Todd R.B."/>
            <person name="Tsang A."/>
            <person name="Unkles S.E."/>
            <person name="van de Wiele N."/>
            <person name="van Rossen-Uffink D."/>
            <person name="Oliveira J.V."/>
            <person name="Vesth T.C."/>
            <person name="Visser J."/>
            <person name="Yu J.-H."/>
            <person name="Zhou M."/>
            <person name="Andersen M.R."/>
            <person name="Archer D.B."/>
            <person name="Baker S.E."/>
            <person name="Benoit I."/>
            <person name="Brakhage A.A."/>
            <person name="Braus G.H."/>
            <person name="Fischer R."/>
            <person name="Frisvad J.C."/>
            <person name="Goldman G.H."/>
            <person name="Houbraken J."/>
            <person name="Oakley B."/>
            <person name="Pocsi I."/>
            <person name="Scazzocchio C."/>
            <person name="Seiboth B."/>
            <person name="vanKuyk P.A."/>
            <person name="Wortman J."/>
            <person name="Dyer P.S."/>
            <person name="Grigoriev I.V."/>
        </authorList>
    </citation>
    <scope>NUCLEOTIDE SEQUENCE [LARGE SCALE GENOMIC DNA]</scope>
    <source>
        <strain evidence="9">CBS 506.65</strain>
    </source>
</reference>
<evidence type="ECO:0000256" key="5">
    <source>
        <dbReference type="ARBA" id="ARBA00023136"/>
    </source>
</evidence>